<evidence type="ECO:0008006" key="3">
    <source>
        <dbReference type="Google" id="ProtNLM"/>
    </source>
</evidence>
<sequence>MQAEHISFGVVTPSTLHELARHQVLVLPDVTRLAPEEVEAIRAFVAAGGRIYASGTTSLADTTGHRSDDFALADVFGAHAGGRYEAGIVYYRPAADEVSDAIGPETHVSWGTRESLREPPRALDVPFLADLAEDTETLATFSLPYAYPHAGSAEDHQFASIHSSPPWTDTERAALVRHRFGDGLAVFSAAPLETSSFSSTRRLFTGLVRSLIDGRPRIQSPAPAQVWITLFDQLDRSRMVLSLLNYDGDHQQDIVALVDVDVAAPAGYRIVGARRTTDGSEVEHHLSDDRTLLSLSRFHLPLFEQIEVALEQST</sequence>
<evidence type="ECO:0000313" key="1">
    <source>
        <dbReference type="EMBL" id="SDU78544.1"/>
    </source>
</evidence>
<name>A0A1H2LCK1_9ACTN</name>
<dbReference type="AlphaFoldDB" id="A0A1H2LCK1"/>
<keyword evidence="2" id="KW-1185">Reference proteome</keyword>
<dbReference type="Proteomes" id="UP000182977">
    <property type="component" value="Chromosome I"/>
</dbReference>
<gene>
    <name evidence="1" type="ORF">SAMN04488563_5807</name>
</gene>
<organism evidence="1 2">
    <name type="scientific">Jiangella alkaliphila</name>
    <dbReference type="NCBI Taxonomy" id="419479"/>
    <lineage>
        <taxon>Bacteria</taxon>
        <taxon>Bacillati</taxon>
        <taxon>Actinomycetota</taxon>
        <taxon>Actinomycetes</taxon>
        <taxon>Jiangellales</taxon>
        <taxon>Jiangellaceae</taxon>
        <taxon>Jiangella</taxon>
    </lineage>
</organism>
<protein>
    <recommendedName>
        <fullName evidence="3">Beta-galactosidase trimerisation domain-containing protein</fullName>
    </recommendedName>
</protein>
<dbReference type="RefSeq" id="WP_046770762.1">
    <property type="nucleotide sequence ID" value="NZ_LBMC01000032.1"/>
</dbReference>
<dbReference type="STRING" id="419479.SAMN04488563_5807"/>
<accession>A0A1H2LCK1</accession>
<dbReference type="OrthoDB" id="5134890at2"/>
<proteinExistence type="predicted"/>
<reference evidence="2" key="1">
    <citation type="submission" date="2016-10" db="EMBL/GenBank/DDBJ databases">
        <authorList>
            <person name="Varghese N."/>
            <person name="Submissions S."/>
        </authorList>
    </citation>
    <scope>NUCLEOTIDE SEQUENCE [LARGE SCALE GENOMIC DNA]</scope>
    <source>
        <strain evidence="2">DSM 45079</strain>
    </source>
</reference>
<dbReference type="InterPro" id="IPR029062">
    <property type="entry name" value="Class_I_gatase-like"/>
</dbReference>
<dbReference type="SUPFAM" id="SSF52317">
    <property type="entry name" value="Class I glutamine amidotransferase-like"/>
    <property type="match status" value="1"/>
</dbReference>
<dbReference type="Gene3D" id="3.40.50.880">
    <property type="match status" value="1"/>
</dbReference>
<evidence type="ECO:0000313" key="2">
    <source>
        <dbReference type="Proteomes" id="UP000182977"/>
    </source>
</evidence>
<dbReference type="CDD" id="cd03143">
    <property type="entry name" value="A4_beta-galactosidase_middle_domain"/>
    <property type="match status" value="1"/>
</dbReference>
<dbReference type="EMBL" id="LT629791">
    <property type="protein sequence ID" value="SDU78544.1"/>
    <property type="molecule type" value="Genomic_DNA"/>
</dbReference>